<sequence>MRREKEAESSHYRVSSAVGRHHLNIALFPLRASLRIDTGDEFPLMSVGPSSAYERSSPV</sequence>
<evidence type="ECO:0000313" key="2">
    <source>
        <dbReference type="EMBL" id="EJN57156.1"/>
    </source>
</evidence>
<accession>J3JD40</accession>
<comment type="caution">
    <text evidence="2">The sequence shown here is derived from an EMBL/GenBank/DDBJ whole genome shotgun (WGS) entry which is preliminary data.</text>
</comment>
<reference evidence="2 3" key="1">
    <citation type="journal article" date="2012" name="J. Bacteriol.">
        <title>Draft Genome Sequence of the Extremely Halophilic Archaeon Halogranum salarium B-1T.</title>
        <authorList>
            <person name="Kim K.K."/>
            <person name="Lee K.C."/>
            <person name="Lee J.S."/>
        </authorList>
    </citation>
    <scope>NUCLEOTIDE SEQUENCE [LARGE SCALE GENOMIC DNA]</scope>
    <source>
        <strain evidence="2 3">B-1</strain>
    </source>
</reference>
<dbReference type="EMBL" id="ALJD01000016">
    <property type="protein sequence ID" value="EJN57156.1"/>
    <property type="molecule type" value="Genomic_DNA"/>
</dbReference>
<organism evidence="2 3">
    <name type="scientific">Halogranum salarium B-1</name>
    <dbReference type="NCBI Taxonomy" id="1210908"/>
    <lineage>
        <taxon>Archaea</taxon>
        <taxon>Methanobacteriati</taxon>
        <taxon>Methanobacteriota</taxon>
        <taxon>Stenosarchaea group</taxon>
        <taxon>Halobacteria</taxon>
        <taxon>Halobacteriales</taxon>
        <taxon>Haloferacaceae</taxon>
    </lineage>
</organism>
<proteinExistence type="predicted"/>
<dbReference type="Proteomes" id="UP000007813">
    <property type="component" value="Unassembled WGS sequence"/>
</dbReference>
<protein>
    <submittedName>
        <fullName evidence="2">Uncharacterized protein</fullName>
    </submittedName>
</protein>
<dbReference type="AlphaFoldDB" id="J3JD40"/>
<evidence type="ECO:0000256" key="1">
    <source>
        <dbReference type="SAM" id="MobiDB-lite"/>
    </source>
</evidence>
<gene>
    <name evidence="2" type="ORF">HSB1_45420</name>
</gene>
<evidence type="ECO:0000313" key="3">
    <source>
        <dbReference type="Proteomes" id="UP000007813"/>
    </source>
</evidence>
<feature type="region of interest" description="Disordered" evidence="1">
    <location>
        <begin position="40"/>
        <end position="59"/>
    </location>
</feature>
<name>J3JD40_9EURY</name>